<dbReference type="InterPro" id="IPR050860">
    <property type="entry name" value="FeoB_GTPase"/>
</dbReference>
<dbReference type="STRING" id="1895771.BGO89_05880"/>
<dbReference type="InterPro" id="IPR011642">
    <property type="entry name" value="Gate_dom"/>
</dbReference>
<evidence type="ECO:0000259" key="2">
    <source>
        <dbReference type="PROSITE" id="PS51711"/>
    </source>
</evidence>
<name>A0A1M3L381_9BACT</name>
<dbReference type="Pfam" id="PF07664">
    <property type="entry name" value="FeoB_C"/>
    <property type="match status" value="1"/>
</dbReference>
<protein>
    <recommendedName>
        <fullName evidence="2">FeoB-type G domain-containing protein</fullName>
    </recommendedName>
</protein>
<dbReference type="GO" id="GO:0015093">
    <property type="term" value="F:ferrous iron transmembrane transporter activity"/>
    <property type="evidence" value="ECO:0007669"/>
    <property type="project" value="InterPro"/>
</dbReference>
<dbReference type="Gene3D" id="3.40.50.300">
    <property type="entry name" value="P-loop containing nucleotide triphosphate hydrolases"/>
    <property type="match status" value="1"/>
</dbReference>
<comment type="caution">
    <text evidence="3">The sequence shown here is derived from an EMBL/GenBank/DDBJ whole genome shotgun (WGS) entry which is preliminary data.</text>
</comment>
<dbReference type="InterPro" id="IPR027417">
    <property type="entry name" value="P-loop_NTPase"/>
</dbReference>
<proteinExistence type="predicted"/>
<feature type="domain" description="FeoB-type G" evidence="2">
    <location>
        <begin position="1"/>
        <end position="162"/>
    </location>
</feature>
<dbReference type="Proteomes" id="UP000184233">
    <property type="component" value="Unassembled WGS sequence"/>
</dbReference>
<dbReference type="PANTHER" id="PTHR43185:SF1">
    <property type="entry name" value="FE(2+) TRANSPORTER FEOB"/>
    <property type="match status" value="1"/>
</dbReference>
<evidence type="ECO:0000313" key="4">
    <source>
        <dbReference type="Proteomes" id="UP000184233"/>
    </source>
</evidence>
<dbReference type="Pfam" id="PF07670">
    <property type="entry name" value="Gate"/>
    <property type="match status" value="2"/>
</dbReference>
<feature type="transmembrane region" description="Helical" evidence="1">
    <location>
        <begin position="210"/>
        <end position="231"/>
    </location>
</feature>
<keyword evidence="1" id="KW-0472">Membrane</keyword>
<organism evidence="3 4">
    <name type="scientific">Candidatus Kapaibacterium thiocyanatum</name>
    <dbReference type="NCBI Taxonomy" id="1895771"/>
    <lineage>
        <taxon>Bacteria</taxon>
        <taxon>Pseudomonadati</taxon>
        <taxon>Candidatus Kapaibacteriota</taxon>
        <taxon>Candidatus Kapaibacteriia</taxon>
        <taxon>Candidatus Kapaibacteriales</taxon>
        <taxon>Candidatus Kapaibacteriaceae</taxon>
        <taxon>Candidatus Kapaibacterium</taxon>
    </lineage>
</organism>
<feature type="transmembrane region" description="Helical" evidence="1">
    <location>
        <begin position="442"/>
        <end position="460"/>
    </location>
</feature>
<dbReference type="Pfam" id="PF02421">
    <property type="entry name" value="FeoB_N"/>
    <property type="match status" value="1"/>
</dbReference>
<dbReference type="PROSITE" id="PS51711">
    <property type="entry name" value="G_FEOB"/>
    <property type="match status" value="1"/>
</dbReference>
<feature type="transmembrane region" description="Helical" evidence="1">
    <location>
        <begin position="550"/>
        <end position="572"/>
    </location>
</feature>
<dbReference type="PANTHER" id="PTHR43185">
    <property type="entry name" value="FERROUS IRON TRANSPORT PROTEIN B"/>
    <property type="match status" value="1"/>
</dbReference>
<keyword evidence="1" id="KW-1133">Transmembrane helix</keyword>
<dbReference type="SUPFAM" id="SSF52540">
    <property type="entry name" value="P-loop containing nucleoside triphosphate hydrolases"/>
    <property type="match status" value="1"/>
</dbReference>
<accession>A0A1M3L381</accession>
<keyword evidence="1" id="KW-0812">Transmembrane</keyword>
<dbReference type="GO" id="GO:0005886">
    <property type="term" value="C:plasma membrane"/>
    <property type="evidence" value="ECO:0007669"/>
    <property type="project" value="TreeGrafter"/>
</dbReference>
<sequence>MGTPNVGKSTLFNVLTGLQQRVGNFPGVTVEPMVGTVEADGHRAAVIDLPGIYGMEPASEDERLSVDVLKGTHPSIPRPDAILLVMNAANAEKCLVLFSHLAALGLPMAVAVTMVDSVKASGGAFDDIGLMHTLGVPVLPVVGAKGLGVGDVKHALVDPVVPRVPASVLASDATIEERFTWSRGVVDRVMIPGSPDVVTERLDRVLLHPIWGAVIFVVVMALFFQSIFTWAEPLMDLIEGGFGLLQDAVDGMALPPLVKSFLAKGLLAGVGSVIVFLPQILILNLLITVLEECGYLARAAFLVDRMMGLFGLQGRSFIPLLGSFACAIPGIMSARIIPSYKDRMATIMATPLMTCSARLPVYALLISACIPAATVFGMMSLQGVVLASLYIVGALSGLLIALLLKRTMFRGAVVPFLMEFPPYRLPSWRSTGITIIGRARDFLKTAGTVILVFSLVLWLFTELPRVDVPEGTPPLRAQQMQMEGSYAAAVGSAIQPVFAPLGFDWKITLGVLSSYAARETFVSAMGQIYAADVSETDSTLRDVLRAELPLATGLAVLAFYVFALQCVSTMAIMKRETGSWKWPALSFVMTFVLAYGSAWLVHGIFS</sequence>
<feature type="transmembrane region" description="Helical" evidence="1">
    <location>
        <begin position="359"/>
        <end position="379"/>
    </location>
</feature>
<dbReference type="EMBL" id="MKVH01000009">
    <property type="protein sequence ID" value="OJX59751.1"/>
    <property type="molecule type" value="Genomic_DNA"/>
</dbReference>
<reference evidence="3 4" key="1">
    <citation type="submission" date="2016-09" db="EMBL/GenBank/DDBJ databases">
        <title>Genome-resolved meta-omics ties microbial dynamics to process performance in biotechnology for thiocyanate degradation.</title>
        <authorList>
            <person name="Kantor R.S."/>
            <person name="Huddy R.J."/>
            <person name="Iyer R."/>
            <person name="Thomas B.C."/>
            <person name="Brown C.T."/>
            <person name="Anantharaman K."/>
            <person name="Tringe S."/>
            <person name="Hettich R.L."/>
            <person name="Harrison S.T."/>
            <person name="Banfield J.F."/>
        </authorList>
    </citation>
    <scope>NUCLEOTIDE SEQUENCE [LARGE SCALE GENOMIC DNA]</scope>
    <source>
        <strain evidence="3">59-99</strain>
    </source>
</reference>
<dbReference type="InterPro" id="IPR011640">
    <property type="entry name" value="Fe2_transport_prot_B_C"/>
</dbReference>
<feature type="transmembrane region" description="Helical" evidence="1">
    <location>
        <begin position="318"/>
        <end position="338"/>
    </location>
</feature>
<feature type="transmembrane region" description="Helical" evidence="1">
    <location>
        <begin position="261"/>
        <end position="283"/>
    </location>
</feature>
<feature type="transmembrane region" description="Helical" evidence="1">
    <location>
        <begin position="385"/>
        <end position="404"/>
    </location>
</feature>
<evidence type="ECO:0000256" key="1">
    <source>
        <dbReference type="SAM" id="Phobius"/>
    </source>
</evidence>
<dbReference type="AlphaFoldDB" id="A0A1M3L381"/>
<gene>
    <name evidence="3" type="ORF">BGO89_05880</name>
</gene>
<dbReference type="InterPro" id="IPR030389">
    <property type="entry name" value="G_FEOB_dom"/>
</dbReference>
<dbReference type="GO" id="GO:0005525">
    <property type="term" value="F:GTP binding"/>
    <property type="evidence" value="ECO:0007669"/>
    <property type="project" value="InterPro"/>
</dbReference>
<evidence type="ECO:0000313" key="3">
    <source>
        <dbReference type="EMBL" id="OJX59751.1"/>
    </source>
</evidence>
<feature type="transmembrane region" description="Helical" evidence="1">
    <location>
        <begin position="584"/>
        <end position="605"/>
    </location>
</feature>